<dbReference type="FunFam" id="3.30.260.10:FF:000019">
    <property type="entry name" value="60 kDa heat shock mitochondrial"/>
    <property type="match status" value="1"/>
</dbReference>
<dbReference type="InterPro" id="IPR001844">
    <property type="entry name" value="Cpn60/GroEL"/>
</dbReference>
<evidence type="ECO:0000256" key="9">
    <source>
        <dbReference type="ARBA" id="ARBA00023128"/>
    </source>
</evidence>
<keyword evidence="6" id="KW-0547">Nucleotide-binding</keyword>
<dbReference type="NCBIfam" id="TIGR02348">
    <property type="entry name" value="GroEL"/>
    <property type="match status" value="1"/>
</dbReference>
<proteinExistence type="inferred from homology"/>
<dbReference type="STRING" id="9402.L5K231"/>
<comment type="subcellular location">
    <subcellularLocation>
        <location evidence="1">Mitochondrion matrix</location>
    </subcellularLocation>
</comment>
<evidence type="ECO:0000256" key="5">
    <source>
        <dbReference type="ARBA" id="ARBA00022553"/>
    </source>
</evidence>
<dbReference type="PANTHER" id="PTHR45633">
    <property type="entry name" value="60 KDA HEAT SHOCK PROTEIN, MITOCHONDRIAL"/>
    <property type="match status" value="1"/>
</dbReference>
<dbReference type="SUPFAM" id="SSF48592">
    <property type="entry name" value="GroEL equatorial domain-like"/>
    <property type="match status" value="1"/>
</dbReference>
<dbReference type="eggNOG" id="KOG0356">
    <property type="taxonomic scope" value="Eukaryota"/>
</dbReference>
<evidence type="ECO:0000256" key="3">
    <source>
        <dbReference type="ARBA" id="ARBA00012198"/>
    </source>
</evidence>
<keyword evidence="9" id="KW-0496">Mitochondrion</keyword>
<dbReference type="PRINTS" id="PR00298">
    <property type="entry name" value="CHAPERONIN60"/>
</dbReference>
<evidence type="ECO:0000256" key="7">
    <source>
        <dbReference type="ARBA" id="ARBA00022840"/>
    </source>
</evidence>
<dbReference type="GO" id="GO:0140662">
    <property type="term" value="F:ATP-dependent protein folding chaperone"/>
    <property type="evidence" value="ECO:0007669"/>
    <property type="project" value="InterPro"/>
</dbReference>
<evidence type="ECO:0000256" key="10">
    <source>
        <dbReference type="ARBA" id="ARBA00023186"/>
    </source>
</evidence>
<evidence type="ECO:0000256" key="8">
    <source>
        <dbReference type="ARBA" id="ARBA00022946"/>
    </source>
</evidence>
<dbReference type="GO" id="GO:0016853">
    <property type="term" value="F:isomerase activity"/>
    <property type="evidence" value="ECO:0007669"/>
    <property type="project" value="UniProtKB-KW"/>
</dbReference>
<dbReference type="GO" id="GO:0005832">
    <property type="term" value="C:chaperonin-containing T-complex"/>
    <property type="evidence" value="ECO:0007669"/>
    <property type="project" value="UniProtKB-ARBA"/>
</dbReference>
<evidence type="ECO:0000256" key="17">
    <source>
        <dbReference type="ARBA" id="ARBA00078324"/>
    </source>
</evidence>
<evidence type="ECO:0000256" key="15">
    <source>
        <dbReference type="ARBA" id="ARBA00037436"/>
    </source>
</evidence>
<dbReference type="NCBIfam" id="NF000592">
    <property type="entry name" value="PRK00013.1"/>
    <property type="match status" value="1"/>
</dbReference>
<evidence type="ECO:0000256" key="18">
    <source>
        <dbReference type="RuleBase" id="RU000418"/>
    </source>
</evidence>
<keyword evidence="8" id="KW-0809">Transit peptide</keyword>
<evidence type="ECO:0000256" key="16">
    <source>
        <dbReference type="ARBA" id="ARBA00046475"/>
    </source>
</evidence>
<organism evidence="20 21">
    <name type="scientific">Pteropus alecto</name>
    <name type="common">Black flying fox</name>
    <dbReference type="NCBI Taxonomy" id="9402"/>
    <lineage>
        <taxon>Eukaryota</taxon>
        <taxon>Metazoa</taxon>
        <taxon>Chordata</taxon>
        <taxon>Craniata</taxon>
        <taxon>Vertebrata</taxon>
        <taxon>Euteleostomi</taxon>
        <taxon>Mammalia</taxon>
        <taxon>Eutheria</taxon>
        <taxon>Laurasiatheria</taxon>
        <taxon>Chiroptera</taxon>
        <taxon>Yinpterochiroptera</taxon>
        <taxon>Pteropodoidea</taxon>
        <taxon>Pteropodidae</taxon>
        <taxon>Pteropodinae</taxon>
        <taxon>Pteropus</taxon>
    </lineage>
</organism>
<dbReference type="InterPro" id="IPR027410">
    <property type="entry name" value="TCP-1-like_intermed_sf"/>
</dbReference>
<name>L5K231_PTEAL</name>
<dbReference type="GO" id="GO:0001819">
    <property type="term" value="P:positive regulation of cytokine production"/>
    <property type="evidence" value="ECO:0007669"/>
    <property type="project" value="UniProtKB-ARBA"/>
</dbReference>
<gene>
    <name evidence="20" type="ORF">PAL_GLEAN10026090</name>
</gene>
<protein>
    <recommendedName>
        <fullName evidence="4">60 kDa heat shock protein, mitochondrial</fullName>
        <ecNumber evidence="3">5.6.1.7</ecNumber>
    </recommendedName>
    <alternativeName>
        <fullName evidence="12">60 kDa chaperonin</fullName>
    </alternativeName>
    <alternativeName>
        <fullName evidence="14">Chaperonin 60</fullName>
    </alternativeName>
    <alternativeName>
        <fullName evidence="13">Heat shock protein 60</fullName>
    </alternativeName>
    <alternativeName>
        <fullName evidence="17">Mitochondrial matrix protein P1</fullName>
    </alternativeName>
</protein>
<accession>L5K231</accession>
<comment type="function">
    <text evidence="15">Chaperonin implicated in mitochondrial protein import and macromolecular assembly. Together with Hsp10, facilitates the correct folding of imported proteins. May also prevent misfolding and promote the refolding and proper assembly of unfolded polypeptides generated under stress conditions in the mitochondrial matrix. The functional units of these chaperonins consist of heptameric rings of the large subunit Hsp60, which function as a back-to-back double ring. In a cyclic reaction, Hsp60 ring complexes bind one unfolded substrate protein per ring, followed by the binding of ATP and association with 2 heptameric rings of the co-chaperonin Hsp10. This leads to sequestration of the substrate protein in the inner cavity of Hsp60 where, for a certain period of time, it can fold undisturbed by other cell components. Synchronous hydrolysis of ATP in all Hsp60 subunits results in the dissociation of the chaperonin rings and the release of ADP and the folded substrate protein.</text>
</comment>
<dbReference type="InterPro" id="IPR018370">
    <property type="entry name" value="Chaperonin_Cpn60_CS"/>
</dbReference>
<dbReference type="Gene3D" id="3.30.260.10">
    <property type="entry name" value="TCP-1-like chaperonin intermediate domain"/>
    <property type="match status" value="1"/>
</dbReference>
<evidence type="ECO:0000256" key="19">
    <source>
        <dbReference type="SAM" id="Coils"/>
    </source>
</evidence>
<dbReference type="GO" id="GO:0042026">
    <property type="term" value="P:protein refolding"/>
    <property type="evidence" value="ECO:0007669"/>
    <property type="project" value="InterPro"/>
</dbReference>
<dbReference type="HAMAP" id="MF_00600">
    <property type="entry name" value="CH60"/>
    <property type="match status" value="1"/>
</dbReference>
<comment type="subunit">
    <text evidence="16">Homoheptamer arranged in a ring structure. The functional units of these chaperonins consist of heptameric rings of the large subunit Hsp60, which function as a back-to-back double ring. Interacts with 2 heptameric Hsp10 rings to form the symmetrical football complex. Interacts with HRAS. Interacts with ATAD3A. Interacts with ETFBKMT and EEF1AKMT3. Interacts with MFHAS1.</text>
</comment>
<keyword evidence="10" id="KW-0143">Chaperone</keyword>
<dbReference type="FunFam" id="3.30.260.10:FF:000018">
    <property type="entry name" value="Heat shock protein 60"/>
    <property type="match status" value="1"/>
</dbReference>
<dbReference type="InParanoid" id="L5K231"/>
<dbReference type="EC" id="5.6.1.7" evidence="3"/>
<keyword evidence="11" id="KW-0413">Isomerase</keyword>
<keyword evidence="7" id="KW-0067">ATP-binding</keyword>
<dbReference type="InterPro" id="IPR027409">
    <property type="entry name" value="GroEL-like_apical_dom_sf"/>
</dbReference>
<evidence type="ECO:0000256" key="11">
    <source>
        <dbReference type="ARBA" id="ARBA00023235"/>
    </source>
</evidence>
<evidence type="ECO:0000256" key="14">
    <source>
        <dbReference type="ARBA" id="ARBA00031799"/>
    </source>
</evidence>
<keyword evidence="20" id="KW-0346">Stress response</keyword>
<evidence type="ECO:0000313" key="21">
    <source>
        <dbReference type="Proteomes" id="UP000010552"/>
    </source>
</evidence>
<dbReference type="FunFam" id="1.10.560.10:FF:000026">
    <property type="entry name" value="Chaperonin 60 subunit alpha 2 chloroplastic"/>
    <property type="match status" value="1"/>
</dbReference>
<dbReference type="GO" id="GO:0005524">
    <property type="term" value="F:ATP binding"/>
    <property type="evidence" value="ECO:0007669"/>
    <property type="project" value="UniProtKB-KW"/>
</dbReference>
<evidence type="ECO:0000256" key="4">
    <source>
        <dbReference type="ARBA" id="ARBA00019981"/>
    </source>
</evidence>
<dbReference type="FunFam" id="3.50.7.10:FF:000001">
    <property type="entry name" value="60 kDa chaperonin"/>
    <property type="match status" value="1"/>
</dbReference>
<dbReference type="FunCoup" id="L5K231">
    <property type="interactions" value="1455"/>
</dbReference>
<evidence type="ECO:0000313" key="20">
    <source>
        <dbReference type="EMBL" id="ELK04811.1"/>
    </source>
</evidence>
<dbReference type="GO" id="GO:0005759">
    <property type="term" value="C:mitochondrial matrix"/>
    <property type="evidence" value="ECO:0007669"/>
    <property type="project" value="UniProtKB-SubCell"/>
</dbReference>
<dbReference type="CDD" id="cd03344">
    <property type="entry name" value="GroEL"/>
    <property type="match status" value="1"/>
</dbReference>
<keyword evidence="5" id="KW-0597">Phosphoprotein</keyword>
<dbReference type="SUPFAM" id="SSF54849">
    <property type="entry name" value="GroEL-intermediate domain like"/>
    <property type="match status" value="1"/>
</dbReference>
<dbReference type="NCBIfam" id="NF009489">
    <property type="entry name" value="PRK12851.1"/>
    <property type="match status" value="1"/>
</dbReference>
<dbReference type="EMBL" id="KB031068">
    <property type="protein sequence ID" value="ELK04811.1"/>
    <property type="molecule type" value="Genomic_DNA"/>
</dbReference>
<dbReference type="InterPro" id="IPR027413">
    <property type="entry name" value="GROEL-like_equatorial_sf"/>
</dbReference>
<dbReference type="AlphaFoldDB" id="L5K231"/>
<dbReference type="NCBIfam" id="NF009488">
    <property type="entry name" value="PRK12850.1"/>
    <property type="match status" value="1"/>
</dbReference>
<dbReference type="FunFam" id="1.10.560.10:FF:000011">
    <property type="entry name" value="60 kDa heat shock protein, mitochondrial"/>
    <property type="match status" value="1"/>
</dbReference>
<dbReference type="PROSITE" id="PS00296">
    <property type="entry name" value="CHAPERONINS_CPN60"/>
    <property type="match status" value="1"/>
</dbReference>
<evidence type="ECO:0000256" key="2">
    <source>
        <dbReference type="ARBA" id="ARBA00006607"/>
    </source>
</evidence>
<dbReference type="SUPFAM" id="SSF52029">
    <property type="entry name" value="GroEL apical domain-like"/>
    <property type="match status" value="1"/>
</dbReference>
<keyword evidence="21" id="KW-1185">Reference proteome</keyword>
<dbReference type="Pfam" id="PF00118">
    <property type="entry name" value="Cpn60_TCP1"/>
    <property type="match status" value="1"/>
</dbReference>
<dbReference type="Gene3D" id="1.10.560.10">
    <property type="entry name" value="GroEL-like equatorial domain"/>
    <property type="match status" value="1"/>
</dbReference>
<reference evidence="21" key="1">
    <citation type="journal article" date="2013" name="Science">
        <title>Comparative analysis of bat genomes provides insight into the evolution of flight and immunity.</title>
        <authorList>
            <person name="Zhang G."/>
            <person name="Cowled C."/>
            <person name="Shi Z."/>
            <person name="Huang Z."/>
            <person name="Bishop-Lilly K.A."/>
            <person name="Fang X."/>
            <person name="Wynne J.W."/>
            <person name="Xiong Z."/>
            <person name="Baker M.L."/>
            <person name="Zhao W."/>
            <person name="Tachedjian M."/>
            <person name="Zhu Y."/>
            <person name="Zhou P."/>
            <person name="Jiang X."/>
            <person name="Ng J."/>
            <person name="Yang L."/>
            <person name="Wu L."/>
            <person name="Xiao J."/>
            <person name="Feng Y."/>
            <person name="Chen Y."/>
            <person name="Sun X."/>
            <person name="Zhang Y."/>
            <person name="Marsh G.A."/>
            <person name="Crameri G."/>
            <person name="Broder C.C."/>
            <person name="Frey K.G."/>
            <person name="Wang L.F."/>
            <person name="Wang J."/>
        </authorList>
    </citation>
    <scope>NUCLEOTIDE SEQUENCE [LARGE SCALE GENOMIC DNA]</scope>
</reference>
<keyword evidence="19" id="KW-0175">Coiled coil</keyword>
<dbReference type="InterPro" id="IPR002423">
    <property type="entry name" value="Cpn60/GroEL/TCP-1"/>
</dbReference>
<sequence>MGGGSGRPPHTRCCRAGGAAEGGDRSSLPCAPCTLSLTRRRRPVSLLVRLAAAPQVCGCPAPPYAGVWDPRPCPAVVLLECAGRIEPGLPLSAAARGSLAQALRGPTTCGADRSPGQGAGGRPCKREGQECVEPGECVHVGPPMQPIPGRLQGLDGGSLNLNGACLYPRKLSEEMLRLHEVFRQIRPVSRALAPHLTRAYAKDVKFGADARALMLQGVDLLADAVAVTMGPKGRTVIIEQSWGSPKVTKDGVTVAKSIDLKDKYKNIGAKLVQDVANNTNEEAGDGTTTATVLARSIAKEGFEKISKGANPVEIRRGVMLAVDAVIAELKRQSKPVTTPEEIAQVATISANGDKEIGNIISDAMKKVGRKGVITVKASDGKTLNDELEIIEGMKFDRGYISPYFINTSKGQKCEFQDAYVLLSEKKISSVQSIVPALEIANAHRKPLVIIAEDVDGEALSTLVLNRLKVGLQVVAVKAPGFGDNRKNQLKDMAIATGGAVFGEEGLTLNLEDVQSHDLGKVGEVIVTKDDAMLLKGKGDKAQIEKRIQEIMEQLDTTTSEYEKEKLNERLAKLSDGVAVLKVGGTSDVEVNEKKDRVTDALNATRAAVEEGIVLGGGCALLRCIPALDSLTPANEDQKIGIEIIKKALKIPAMTIAKNAGVEGSLIVEKIMQSSSEVGYDAMLGDFVNMVEKGIIDPTKVVRTALLDAAGVASLLTTAEAVVTEIPKEEKDPGMGGMGGMGGGMGGGGMF</sequence>
<dbReference type="Gene3D" id="3.50.7.10">
    <property type="entry name" value="GroEL"/>
    <property type="match status" value="1"/>
</dbReference>
<dbReference type="Proteomes" id="UP000010552">
    <property type="component" value="Unassembled WGS sequence"/>
</dbReference>
<evidence type="ECO:0000256" key="13">
    <source>
        <dbReference type="ARBA" id="ARBA00030005"/>
    </source>
</evidence>
<evidence type="ECO:0000256" key="6">
    <source>
        <dbReference type="ARBA" id="ARBA00022741"/>
    </source>
</evidence>
<evidence type="ECO:0000256" key="12">
    <source>
        <dbReference type="ARBA" id="ARBA00029756"/>
    </source>
</evidence>
<feature type="coiled-coil region" evidence="19">
    <location>
        <begin position="540"/>
        <end position="567"/>
    </location>
</feature>
<comment type="similarity">
    <text evidence="2 18">Belongs to the chaperonin (HSP60) family.</text>
</comment>
<evidence type="ECO:0000256" key="1">
    <source>
        <dbReference type="ARBA" id="ARBA00004305"/>
    </source>
</evidence>
<dbReference type="NCBIfam" id="NF009487">
    <property type="entry name" value="PRK12849.1"/>
    <property type="match status" value="1"/>
</dbReference>